<evidence type="ECO:0000313" key="2">
    <source>
        <dbReference type="EMBL" id="XAD53462.1"/>
    </source>
</evidence>
<protein>
    <submittedName>
        <fullName evidence="2">Phage tail assembly chaperone family protein, TAC</fullName>
    </submittedName>
</protein>
<evidence type="ECO:0000313" key="3">
    <source>
        <dbReference type="Proteomes" id="UP001453229"/>
    </source>
</evidence>
<feature type="compositionally biased region" description="Polar residues" evidence="1">
    <location>
        <begin position="144"/>
        <end position="162"/>
    </location>
</feature>
<organism evidence="2 3">
    <name type="scientific">Salinicola lusitanus</name>
    <dbReference type="NCBI Taxonomy" id="1949085"/>
    <lineage>
        <taxon>Bacteria</taxon>
        <taxon>Pseudomonadati</taxon>
        <taxon>Pseudomonadota</taxon>
        <taxon>Gammaproteobacteria</taxon>
        <taxon>Oceanospirillales</taxon>
        <taxon>Halomonadaceae</taxon>
        <taxon>Salinicola</taxon>
    </lineage>
</organism>
<keyword evidence="3" id="KW-1185">Reference proteome</keyword>
<dbReference type="InterPro" id="IPR024410">
    <property type="entry name" value="Phage_TAC_12"/>
</dbReference>
<feature type="region of interest" description="Disordered" evidence="1">
    <location>
        <begin position="111"/>
        <end position="162"/>
    </location>
</feature>
<feature type="compositionally biased region" description="Low complexity" evidence="1">
    <location>
        <begin position="116"/>
        <end position="137"/>
    </location>
</feature>
<name>A0ABZ3CQK4_9GAMM</name>
<evidence type="ECO:0000256" key="1">
    <source>
        <dbReference type="SAM" id="MobiDB-lite"/>
    </source>
</evidence>
<reference evidence="2 3" key="1">
    <citation type="submission" date="2024-04" db="EMBL/GenBank/DDBJ databases">
        <title>Salinicola lusitanus LLJ914,a marine bacterium isolated from the Okinawa Trough.</title>
        <authorList>
            <person name="Li J."/>
        </authorList>
    </citation>
    <scope>NUCLEOTIDE SEQUENCE [LARGE SCALE GENOMIC DNA]</scope>
    <source>
        <strain evidence="2 3">LLJ914</strain>
    </source>
</reference>
<accession>A0ABZ3CQK4</accession>
<dbReference type="Proteomes" id="UP001453229">
    <property type="component" value="Chromosome"/>
</dbReference>
<dbReference type="Pfam" id="PF16459">
    <property type="entry name" value="Phage_TAC_13"/>
    <property type="match status" value="1"/>
</dbReference>
<gene>
    <name evidence="2" type="ORF">AAGT95_16680</name>
</gene>
<dbReference type="EMBL" id="CP151919">
    <property type="protein sequence ID" value="XAD53462.1"/>
    <property type="molecule type" value="Genomic_DNA"/>
</dbReference>
<dbReference type="RefSeq" id="WP_342594522.1">
    <property type="nucleotide sequence ID" value="NZ_CP151919.1"/>
</dbReference>
<proteinExistence type="predicted"/>
<sequence>MQLSIDNLKQQGAFTGAPVEKTIEWTQDGETFTATTYVRAMSYHTAVSDIASARNGSDAVAGRIAACICDAEGKPVFTVADITGDADPERGALNGNLTMELLRVIGEVTGLGKNRTSSTPKPNSSTSSSSTASAAAPSKKRGSASATRKSANGQRTDGSTAG</sequence>